<gene>
    <name evidence="3" type="ORF">HINF_LOCUS68818</name>
    <name evidence="2" type="ORF">HINF_LOCUS756</name>
</gene>
<accession>A0AA86N5I3</accession>
<name>A0AA86N5I3_9EUKA</name>
<sequence>MIGRADIEESKSHVALVAWRPQASYPCGNFSVTSRFIPRIVKDRQTTLSRLHPPLTHAIRQAFALLLCDRFPSCLSLFQDACVALQQARRPSQTPHLEMSPTSPRPKPGRLPGQQNNEQCQGVTCCGRPPLYALPPSPFYNSKLESSSTGSSCPAEGYTRPFPSLWFREDTTRDSKNLINPFMHVQNYWTRHLATLKESQLLPPFTRA</sequence>
<feature type="region of interest" description="Disordered" evidence="1">
    <location>
        <begin position="89"/>
        <end position="119"/>
    </location>
</feature>
<dbReference type="Proteomes" id="UP001642409">
    <property type="component" value="Unassembled WGS sequence"/>
</dbReference>
<keyword evidence="4" id="KW-1185">Reference proteome</keyword>
<proteinExistence type="predicted"/>
<dbReference type="EMBL" id="CATOUU010000019">
    <property type="protein sequence ID" value="CAI9913111.1"/>
    <property type="molecule type" value="Genomic_DNA"/>
</dbReference>
<dbReference type="EMBL" id="CAXDID020000493">
    <property type="protein sequence ID" value="CAL6097251.1"/>
    <property type="molecule type" value="Genomic_DNA"/>
</dbReference>
<comment type="caution">
    <text evidence="2">The sequence shown here is derived from an EMBL/GenBank/DDBJ whole genome shotgun (WGS) entry which is preliminary data.</text>
</comment>
<organism evidence="2">
    <name type="scientific">Hexamita inflata</name>
    <dbReference type="NCBI Taxonomy" id="28002"/>
    <lineage>
        <taxon>Eukaryota</taxon>
        <taxon>Metamonada</taxon>
        <taxon>Diplomonadida</taxon>
        <taxon>Hexamitidae</taxon>
        <taxon>Hexamitinae</taxon>
        <taxon>Hexamita</taxon>
    </lineage>
</organism>
<evidence type="ECO:0000313" key="4">
    <source>
        <dbReference type="Proteomes" id="UP001642409"/>
    </source>
</evidence>
<reference evidence="2" key="1">
    <citation type="submission" date="2023-06" db="EMBL/GenBank/DDBJ databases">
        <authorList>
            <person name="Kurt Z."/>
        </authorList>
    </citation>
    <scope>NUCLEOTIDE SEQUENCE</scope>
</reference>
<protein>
    <submittedName>
        <fullName evidence="2">Uncharacterized protein</fullName>
    </submittedName>
</protein>
<dbReference type="InterPro" id="IPR052997">
    <property type="entry name" value="RRT15-like"/>
</dbReference>
<dbReference type="PANTHER" id="PTHR33047">
    <property type="entry name" value="PROTEIN TAR1"/>
    <property type="match status" value="1"/>
</dbReference>
<dbReference type="PANTHER" id="PTHR33047:SF8">
    <property type="entry name" value="REGULATOR OF RDNA TRANSCRIPTION PROTEIN 15"/>
    <property type="match status" value="1"/>
</dbReference>
<reference evidence="3 4" key="2">
    <citation type="submission" date="2024-07" db="EMBL/GenBank/DDBJ databases">
        <authorList>
            <person name="Akdeniz Z."/>
        </authorList>
    </citation>
    <scope>NUCLEOTIDE SEQUENCE [LARGE SCALE GENOMIC DNA]</scope>
</reference>
<dbReference type="AlphaFoldDB" id="A0AA86N5I3"/>
<evidence type="ECO:0000313" key="2">
    <source>
        <dbReference type="EMBL" id="CAI9913111.1"/>
    </source>
</evidence>
<evidence type="ECO:0000256" key="1">
    <source>
        <dbReference type="SAM" id="MobiDB-lite"/>
    </source>
</evidence>
<evidence type="ECO:0000313" key="3">
    <source>
        <dbReference type="EMBL" id="CAL6097251.1"/>
    </source>
</evidence>